<proteinExistence type="predicted"/>
<dbReference type="Proteomes" id="UP000600363">
    <property type="component" value="Unassembled WGS sequence"/>
</dbReference>
<evidence type="ECO:0000259" key="1">
    <source>
        <dbReference type="Pfam" id="PF00534"/>
    </source>
</evidence>
<dbReference type="PANTHER" id="PTHR45947:SF3">
    <property type="entry name" value="SULFOQUINOVOSYL TRANSFERASE SQD2"/>
    <property type="match status" value="1"/>
</dbReference>
<dbReference type="AlphaFoldDB" id="A0A832RXH9"/>
<name>A0A832RXH9_9EURY</name>
<feature type="non-terminal residue" evidence="3">
    <location>
        <position position="1"/>
    </location>
</feature>
<dbReference type="SUPFAM" id="SSF53756">
    <property type="entry name" value="UDP-Glycosyltransferase/glycogen phosphorylase"/>
    <property type="match status" value="1"/>
</dbReference>
<sequence length="333" mass="37366">HITEHITVYMPTLGRLAGYPVAIPTPTLHREVARSDVVFVQDAAPIGSAAVLLASRKGVPVCMFCHHDERVMLSRVLGAAPLVDSYMGWLYGRCQRVLFATARFRAKLERVGVPEERMVYAPFAVDTSRFSPHVGRGWRREWGIPQDAPVALYLGRLSPEKNISTLMRAAHIILERRQDAYFVLAGTGPLLERCRRMGRRMASSDRLIITGFVPDAARVYAACDVFVLPSLNESQCFATMEAMASGLACVVPFEPPSPYSYLEDEETCVMVRDVMDAEEVAEKVLELFEHRERARAIGRRARERMLSLSWDEHVCTLEKTFDAISRAAPRSNP</sequence>
<dbReference type="EMBL" id="DUIH01000022">
    <property type="protein sequence ID" value="HIH70350.1"/>
    <property type="molecule type" value="Genomic_DNA"/>
</dbReference>
<evidence type="ECO:0000259" key="2">
    <source>
        <dbReference type="Pfam" id="PF13439"/>
    </source>
</evidence>
<gene>
    <name evidence="3" type="ORF">HA299_07085</name>
</gene>
<accession>A0A832RXH9</accession>
<dbReference type="InterPro" id="IPR050194">
    <property type="entry name" value="Glycosyltransferase_grp1"/>
</dbReference>
<dbReference type="Pfam" id="PF00534">
    <property type="entry name" value="Glycos_transf_1"/>
    <property type="match status" value="1"/>
</dbReference>
<reference evidence="3" key="1">
    <citation type="journal article" date="2020" name="bioRxiv">
        <title>A rank-normalized archaeal taxonomy based on genome phylogeny resolves widespread incomplete and uneven classifications.</title>
        <authorList>
            <person name="Rinke C."/>
            <person name="Chuvochina M."/>
            <person name="Mussig A.J."/>
            <person name="Chaumeil P.-A."/>
            <person name="Waite D.W."/>
            <person name="Whitman W.B."/>
            <person name="Parks D.H."/>
            <person name="Hugenholtz P."/>
        </authorList>
    </citation>
    <scope>NUCLEOTIDE SEQUENCE</scope>
    <source>
        <strain evidence="3">UBA12518</strain>
    </source>
</reference>
<dbReference type="InterPro" id="IPR028098">
    <property type="entry name" value="Glyco_trans_4-like_N"/>
</dbReference>
<evidence type="ECO:0000313" key="3">
    <source>
        <dbReference type="EMBL" id="HIH70350.1"/>
    </source>
</evidence>
<dbReference type="PANTHER" id="PTHR45947">
    <property type="entry name" value="SULFOQUINOVOSYL TRANSFERASE SQD2"/>
    <property type="match status" value="1"/>
</dbReference>
<organism evidence="3 4">
    <name type="scientific">Methermicoccus shengliensis</name>
    <dbReference type="NCBI Taxonomy" id="660064"/>
    <lineage>
        <taxon>Archaea</taxon>
        <taxon>Methanobacteriati</taxon>
        <taxon>Methanobacteriota</taxon>
        <taxon>Stenosarchaea group</taxon>
        <taxon>Methanomicrobia</taxon>
        <taxon>Methanosarcinales</taxon>
        <taxon>Methermicoccaceae</taxon>
        <taxon>Methermicoccus</taxon>
    </lineage>
</organism>
<dbReference type="Gene3D" id="3.40.50.2000">
    <property type="entry name" value="Glycogen Phosphorylase B"/>
    <property type="match status" value="2"/>
</dbReference>
<keyword evidence="3" id="KW-0808">Transferase</keyword>
<dbReference type="InterPro" id="IPR001296">
    <property type="entry name" value="Glyco_trans_1"/>
</dbReference>
<dbReference type="GO" id="GO:0016757">
    <property type="term" value="F:glycosyltransferase activity"/>
    <property type="evidence" value="ECO:0007669"/>
    <property type="project" value="InterPro"/>
</dbReference>
<dbReference type="Pfam" id="PF13439">
    <property type="entry name" value="Glyco_transf_4"/>
    <property type="match status" value="1"/>
</dbReference>
<feature type="domain" description="Glycosyltransferase subfamily 4-like N-terminal" evidence="2">
    <location>
        <begin position="12"/>
        <end position="129"/>
    </location>
</feature>
<protein>
    <submittedName>
        <fullName evidence="3">Glycosyltransferase family 1 protein</fullName>
    </submittedName>
</protein>
<dbReference type="RefSeq" id="WP_276624627.1">
    <property type="nucleotide sequence ID" value="NZ_DUIH01000022.1"/>
</dbReference>
<feature type="domain" description="Glycosyl transferase family 1" evidence="1">
    <location>
        <begin position="138"/>
        <end position="304"/>
    </location>
</feature>
<comment type="caution">
    <text evidence="3">The sequence shown here is derived from an EMBL/GenBank/DDBJ whole genome shotgun (WGS) entry which is preliminary data.</text>
</comment>
<evidence type="ECO:0000313" key="4">
    <source>
        <dbReference type="Proteomes" id="UP000600363"/>
    </source>
</evidence>